<name>A0AAN9MZ28_CANGL</name>
<proteinExistence type="predicted"/>
<protein>
    <submittedName>
        <fullName evidence="1">Uncharacterized protein</fullName>
    </submittedName>
</protein>
<dbReference type="AlphaFoldDB" id="A0AAN9MZ28"/>
<dbReference type="EMBL" id="JAYMYQ010000001">
    <property type="protein sequence ID" value="KAK7360699.1"/>
    <property type="molecule type" value="Genomic_DNA"/>
</dbReference>
<evidence type="ECO:0000313" key="2">
    <source>
        <dbReference type="Proteomes" id="UP001367508"/>
    </source>
</evidence>
<dbReference type="Proteomes" id="UP001367508">
    <property type="component" value="Unassembled WGS sequence"/>
</dbReference>
<gene>
    <name evidence="1" type="ORF">VNO77_02708</name>
</gene>
<sequence>MEDEFVGRTCLVSSNHFIAPLQFFIPRSVHSCETRWSGARLGHHLGQNEQKVCSCSTQQEGPYRNLTWPRSCKEEPDLQEAIDTVLDGDRPIDGLCARSTRRNRKEGAGDILSEQEVHKLRGQIFPLRANLLRLCVATSEKGFIMRFSPL</sequence>
<accession>A0AAN9MZ28</accession>
<evidence type="ECO:0000313" key="1">
    <source>
        <dbReference type="EMBL" id="KAK7360699.1"/>
    </source>
</evidence>
<reference evidence="1 2" key="1">
    <citation type="submission" date="2024-01" db="EMBL/GenBank/DDBJ databases">
        <title>The genomes of 5 underutilized Papilionoideae crops provide insights into root nodulation and disease resistanc.</title>
        <authorList>
            <person name="Jiang F."/>
        </authorList>
    </citation>
    <scope>NUCLEOTIDE SEQUENCE [LARGE SCALE GENOMIC DNA]</scope>
    <source>
        <strain evidence="1">LVBAO_FW01</strain>
        <tissue evidence="1">Leaves</tissue>
    </source>
</reference>
<comment type="caution">
    <text evidence="1">The sequence shown here is derived from an EMBL/GenBank/DDBJ whole genome shotgun (WGS) entry which is preliminary data.</text>
</comment>
<organism evidence="1 2">
    <name type="scientific">Canavalia gladiata</name>
    <name type="common">Sword bean</name>
    <name type="synonym">Dolichos gladiatus</name>
    <dbReference type="NCBI Taxonomy" id="3824"/>
    <lineage>
        <taxon>Eukaryota</taxon>
        <taxon>Viridiplantae</taxon>
        <taxon>Streptophyta</taxon>
        <taxon>Embryophyta</taxon>
        <taxon>Tracheophyta</taxon>
        <taxon>Spermatophyta</taxon>
        <taxon>Magnoliopsida</taxon>
        <taxon>eudicotyledons</taxon>
        <taxon>Gunneridae</taxon>
        <taxon>Pentapetalae</taxon>
        <taxon>rosids</taxon>
        <taxon>fabids</taxon>
        <taxon>Fabales</taxon>
        <taxon>Fabaceae</taxon>
        <taxon>Papilionoideae</taxon>
        <taxon>50 kb inversion clade</taxon>
        <taxon>NPAAA clade</taxon>
        <taxon>indigoferoid/millettioid clade</taxon>
        <taxon>Phaseoleae</taxon>
        <taxon>Canavalia</taxon>
    </lineage>
</organism>
<keyword evidence="2" id="KW-1185">Reference proteome</keyword>